<proteinExistence type="predicted"/>
<reference evidence="2 3" key="1">
    <citation type="submission" date="2016-10" db="EMBL/GenBank/DDBJ databases">
        <title>Description of Gloeomargarita lithophora gen. nov., sp. nov., a thylakoid-bearing basal-branching cyanobacterium with intracellular carbonates, and proposal for Gloeomargaritales ord. nov.</title>
        <authorList>
            <person name="Moreira D."/>
            <person name="Tavera R."/>
            <person name="Benzerara K."/>
            <person name="Skouri-Panet F."/>
            <person name="Couradeau E."/>
            <person name="Gerard E."/>
            <person name="Loussert C."/>
            <person name="Novelo E."/>
            <person name="Zivanovic Y."/>
            <person name="Lopez-Garcia P."/>
        </authorList>
    </citation>
    <scope>NUCLEOTIDE SEQUENCE [LARGE SCALE GENOMIC DNA]</scope>
    <source>
        <strain evidence="2 3">D10</strain>
    </source>
</reference>
<accession>A0A1J0AA31</accession>
<protein>
    <submittedName>
        <fullName evidence="2">Uncharacterized protein</fullName>
    </submittedName>
</protein>
<name>A0A1J0AA31_9CYAN</name>
<keyword evidence="3" id="KW-1185">Reference proteome</keyword>
<dbReference type="Proteomes" id="UP000180235">
    <property type="component" value="Chromosome"/>
</dbReference>
<organism evidence="2 3">
    <name type="scientific">Gloeomargarita lithophora Alchichica-D10</name>
    <dbReference type="NCBI Taxonomy" id="1188229"/>
    <lineage>
        <taxon>Bacteria</taxon>
        <taxon>Bacillati</taxon>
        <taxon>Cyanobacteriota</taxon>
        <taxon>Cyanophyceae</taxon>
        <taxon>Gloeomargaritales</taxon>
        <taxon>Gloeomargaritaceae</taxon>
        <taxon>Gloeomargarita</taxon>
    </lineage>
</organism>
<evidence type="ECO:0000313" key="2">
    <source>
        <dbReference type="EMBL" id="APB32800.1"/>
    </source>
</evidence>
<dbReference type="STRING" id="1188229.GlitD10_0488"/>
<gene>
    <name evidence="2" type="ORF">GlitD10_0488</name>
</gene>
<evidence type="ECO:0000313" key="3">
    <source>
        <dbReference type="Proteomes" id="UP000180235"/>
    </source>
</evidence>
<evidence type="ECO:0000256" key="1">
    <source>
        <dbReference type="SAM" id="MobiDB-lite"/>
    </source>
</evidence>
<dbReference type="KEGG" id="glt:GlitD10_0488"/>
<sequence>MGNSKHPGYPHAMRDFRAYLVKRKKDIDKYWKWLNQDQKIKTMFIEGWENPNKSELLEACNHEKLYRFPLETAREIYCGVMFEKLEERRPMLEKFKTINFTRKKLLVLELAQSCLIPAPPPPKITHVRRSPGGGRATPTPRPRWESHPVPWNVDAEPELWTSRQERSTALTQLEKLGLVQCQREGRKTIRVALTQDAIEWIKLLIWPSEPEDSEAIVKIYYSFSQKYRKCAG</sequence>
<dbReference type="AlphaFoldDB" id="A0A1J0AA31"/>
<feature type="region of interest" description="Disordered" evidence="1">
    <location>
        <begin position="121"/>
        <end position="148"/>
    </location>
</feature>
<dbReference type="EMBL" id="CP017675">
    <property type="protein sequence ID" value="APB32800.1"/>
    <property type="molecule type" value="Genomic_DNA"/>
</dbReference>